<dbReference type="GO" id="GO:0006281">
    <property type="term" value="P:DNA repair"/>
    <property type="evidence" value="ECO:0007669"/>
    <property type="project" value="UniProtKB-KW"/>
</dbReference>
<accession>A0A543B4A2</accession>
<proteinExistence type="inferred from homology"/>
<comment type="catalytic activity">
    <reaction evidence="10">
        <text>8-oxo-dGTP + H2O = 8-oxo-dGMP + diphosphate + H(+)</text>
        <dbReference type="Rhea" id="RHEA:31575"/>
        <dbReference type="ChEBI" id="CHEBI:15377"/>
        <dbReference type="ChEBI" id="CHEBI:15378"/>
        <dbReference type="ChEBI" id="CHEBI:33019"/>
        <dbReference type="ChEBI" id="CHEBI:63224"/>
        <dbReference type="ChEBI" id="CHEBI:77896"/>
        <dbReference type="EC" id="3.6.1.55"/>
    </reaction>
</comment>
<keyword evidence="5" id="KW-0479">Metal-binding</keyword>
<name>A0A543B4A2_9ACTN</name>
<dbReference type="Proteomes" id="UP000317043">
    <property type="component" value="Unassembled WGS sequence"/>
</dbReference>
<comment type="cofactor">
    <cofactor evidence="1">
        <name>Mg(2+)</name>
        <dbReference type="ChEBI" id="CHEBI:18420"/>
    </cofactor>
</comment>
<dbReference type="GO" id="GO:0044716">
    <property type="term" value="F:8-oxo-GDP phosphatase activity"/>
    <property type="evidence" value="ECO:0007669"/>
    <property type="project" value="TreeGrafter"/>
</dbReference>
<keyword evidence="3" id="KW-0515">Mutator protein</keyword>
<evidence type="ECO:0000256" key="2">
    <source>
        <dbReference type="ARBA" id="ARBA00005582"/>
    </source>
</evidence>
<feature type="domain" description="Nudix hydrolase" evidence="13">
    <location>
        <begin position="11"/>
        <end position="137"/>
    </location>
</feature>
<dbReference type="GO" id="GO:0046872">
    <property type="term" value="F:metal ion binding"/>
    <property type="evidence" value="ECO:0007669"/>
    <property type="project" value="UniProtKB-KW"/>
</dbReference>
<dbReference type="OrthoDB" id="9804442at2"/>
<keyword evidence="7 12" id="KW-0378">Hydrolase</keyword>
<gene>
    <name evidence="14" type="ORF">FB566_5262</name>
</gene>
<dbReference type="InterPro" id="IPR000086">
    <property type="entry name" value="NUDIX_hydrolase_dom"/>
</dbReference>
<sequence length="144" mass="15619">MGHDDSAAATTRRVHVVAAVIHDGSRLLACRRRRDLSAGGRWEFPGGKVEPGEDAVEALRREIGEELGVDISVGSPLVRSGTVVAATLIDLECRWARLNGPAPTRSSDHDRLRWVDRDELSGFDWCTPDLDAVALLRDGALAPD</sequence>
<dbReference type="EMBL" id="VFOW01000001">
    <property type="protein sequence ID" value="TQL79652.1"/>
    <property type="molecule type" value="Genomic_DNA"/>
</dbReference>
<evidence type="ECO:0000256" key="8">
    <source>
        <dbReference type="ARBA" id="ARBA00022842"/>
    </source>
</evidence>
<keyword evidence="8" id="KW-0460">Magnesium</keyword>
<dbReference type="GO" id="GO:0008413">
    <property type="term" value="F:8-oxo-7,8-dihydroguanosine triphosphate pyrophosphatase activity"/>
    <property type="evidence" value="ECO:0007669"/>
    <property type="project" value="TreeGrafter"/>
</dbReference>
<comment type="similarity">
    <text evidence="2 12">Belongs to the Nudix hydrolase family.</text>
</comment>
<dbReference type="EC" id="3.6.1.55" evidence="11"/>
<dbReference type="GO" id="GO:0044715">
    <property type="term" value="F:8-oxo-dGDP phosphatase activity"/>
    <property type="evidence" value="ECO:0007669"/>
    <property type="project" value="TreeGrafter"/>
</dbReference>
<dbReference type="InterPro" id="IPR020476">
    <property type="entry name" value="Nudix_hydrolase"/>
</dbReference>
<dbReference type="Pfam" id="PF00293">
    <property type="entry name" value="NUDIX"/>
    <property type="match status" value="1"/>
</dbReference>
<dbReference type="PROSITE" id="PS51462">
    <property type="entry name" value="NUDIX"/>
    <property type="match status" value="1"/>
</dbReference>
<dbReference type="InterPro" id="IPR015797">
    <property type="entry name" value="NUDIX_hydrolase-like_dom_sf"/>
</dbReference>
<protein>
    <recommendedName>
        <fullName evidence="11">8-oxo-dGTP diphosphatase</fullName>
        <ecNumber evidence="11">3.6.1.55</ecNumber>
    </recommendedName>
</protein>
<keyword evidence="15" id="KW-1185">Reference proteome</keyword>
<evidence type="ECO:0000313" key="14">
    <source>
        <dbReference type="EMBL" id="TQL79652.1"/>
    </source>
</evidence>
<dbReference type="InterPro" id="IPR047127">
    <property type="entry name" value="MutT-like"/>
</dbReference>
<dbReference type="GO" id="GO:0006260">
    <property type="term" value="P:DNA replication"/>
    <property type="evidence" value="ECO:0007669"/>
    <property type="project" value="UniProtKB-KW"/>
</dbReference>
<evidence type="ECO:0000256" key="12">
    <source>
        <dbReference type="RuleBase" id="RU003476"/>
    </source>
</evidence>
<evidence type="ECO:0000256" key="11">
    <source>
        <dbReference type="ARBA" id="ARBA00038905"/>
    </source>
</evidence>
<dbReference type="FunCoup" id="A0A543B4A2">
    <property type="interactions" value="7"/>
</dbReference>
<keyword evidence="6" id="KW-0227">DNA damage</keyword>
<dbReference type="GO" id="GO:0035539">
    <property type="term" value="F:8-oxo-7,8-dihydrodeoxyguanosine triphosphate pyrophosphatase activity"/>
    <property type="evidence" value="ECO:0007669"/>
    <property type="project" value="UniProtKB-EC"/>
</dbReference>
<evidence type="ECO:0000259" key="13">
    <source>
        <dbReference type="PROSITE" id="PS51462"/>
    </source>
</evidence>
<dbReference type="PRINTS" id="PR00502">
    <property type="entry name" value="NUDIXFAMILY"/>
</dbReference>
<evidence type="ECO:0000313" key="15">
    <source>
        <dbReference type="Proteomes" id="UP000317043"/>
    </source>
</evidence>
<dbReference type="InParanoid" id="A0A543B4A2"/>
<evidence type="ECO:0000256" key="5">
    <source>
        <dbReference type="ARBA" id="ARBA00022723"/>
    </source>
</evidence>
<dbReference type="PANTHER" id="PTHR47707">
    <property type="entry name" value="8-OXO-DGTP DIPHOSPHATASE"/>
    <property type="match status" value="1"/>
</dbReference>
<evidence type="ECO:0000256" key="9">
    <source>
        <dbReference type="ARBA" id="ARBA00023204"/>
    </source>
</evidence>
<dbReference type="CDD" id="cd03425">
    <property type="entry name" value="NUDIX_MutT_NudA_like"/>
    <property type="match status" value="1"/>
</dbReference>
<dbReference type="RefSeq" id="WP_142045111.1">
    <property type="nucleotide sequence ID" value="NZ_JBHTGS010000002.1"/>
</dbReference>
<dbReference type="PROSITE" id="PS00893">
    <property type="entry name" value="NUDIX_BOX"/>
    <property type="match status" value="1"/>
</dbReference>
<keyword evidence="9" id="KW-0234">DNA repair</keyword>
<dbReference type="PANTHER" id="PTHR47707:SF1">
    <property type="entry name" value="NUDIX HYDROLASE FAMILY PROTEIN"/>
    <property type="match status" value="1"/>
</dbReference>
<organism evidence="14 15">
    <name type="scientific">Stackebrandtia endophytica</name>
    <dbReference type="NCBI Taxonomy" id="1496996"/>
    <lineage>
        <taxon>Bacteria</taxon>
        <taxon>Bacillati</taxon>
        <taxon>Actinomycetota</taxon>
        <taxon>Actinomycetes</taxon>
        <taxon>Glycomycetales</taxon>
        <taxon>Glycomycetaceae</taxon>
        <taxon>Stackebrandtia</taxon>
    </lineage>
</organism>
<comment type="caution">
    <text evidence="14">The sequence shown here is derived from an EMBL/GenBank/DDBJ whole genome shotgun (WGS) entry which is preliminary data.</text>
</comment>
<evidence type="ECO:0000256" key="1">
    <source>
        <dbReference type="ARBA" id="ARBA00001946"/>
    </source>
</evidence>
<evidence type="ECO:0000256" key="10">
    <source>
        <dbReference type="ARBA" id="ARBA00035861"/>
    </source>
</evidence>
<dbReference type="SUPFAM" id="SSF55811">
    <property type="entry name" value="Nudix"/>
    <property type="match status" value="1"/>
</dbReference>
<reference evidence="14 15" key="1">
    <citation type="submission" date="2019-06" db="EMBL/GenBank/DDBJ databases">
        <title>Sequencing the genomes of 1000 actinobacteria strains.</title>
        <authorList>
            <person name="Klenk H.-P."/>
        </authorList>
    </citation>
    <scope>NUCLEOTIDE SEQUENCE [LARGE SCALE GENOMIC DNA]</scope>
    <source>
        <strain evidence="14 15">DSM 45928</strain>
    </source>
</reference>
<dbReference type="InterPro" id="IPR020084">
    <property type="entry name" value="NUDIX_hydrolase_CS"/>
</dbReference>
<keyword evidence="4" id="KW-0235">DNA replication</keyword>
<dbReference type="Gene3D" id="3.90.79.10">
    <property type="entry name" value="Nucleoside Triphosphate Pyrophosphohydrolase"/>
    <property type="match status" value="1"/>
</dbReference>
<evidence type="ECO:0000256" key="7">
    <source>
        <dbReference type="ARBA" id="ARBA00022801"/>
    </source>
</evidence>
<dbReference type="AlphaFoldDB" id="A0A543B4A2"/>
<evidence type="ECO:0000256" key="6">
    <source>
        <dbReference type="ARBA" id="ARBA00022763"/>
    </source>
</evidence>
<evidence type="ECO:0000256" key="3">
    <source>
        <dbReference type="ARBA" id="ARBA00022457"/>
    </source>
</evidence>
<evidence type="ECO:0000256" key="4">
    <source>
        <dbReference type="ARBA" id="ARBA00022705"/>
    </source>
</evidence>